<reference evidence="1" key="1">
    <citation type="submission" date="2020-05" db="EMBL/GenBank/DDBJ databases">
        <title>Title: F plasmids are the major carriers of antibiotic resistance genes in human-associated commensal E. coli.</title>
        <authorList>
            <person name="Stephens C."/>
            <person name="Arismendi T."/>
            <person name="Wright M."/>
            <person name="Hartman A."/>
            <person name="Gonzalez A."/>
            <person name="Gill M."/>
            <person name="Pandori M."/>
            <person name="Hess D."/>
        </authorList>
    </citation>
    <scope>NUCLEOTIDE SEQUENCE</scope>
    <source>
        <strain evidence="1">SCU-478</strain>
        <plasmid evidence="1">pSCU-478-1</plasmid>
    </source>
</reference>
<dbReference type="EMBL" id="CP054565">
    <property type="protein sequence ID" value="QKQ37741.1"/>
    <property type="molecule type" value="Genomic_DNA"/>
</dbReference>
<proteinExistence type="predicted"/>
<protein>
    <submittedName>
        <fullName evidence="1">Uncharacterized protein</fullName>
    </submittedName>
</protein>
<dbReference type="AlphaFoldDB" id="A0A6N0ISS6"/>
<geneLocation type="plasmid" evidence="1">
    <name>pSCU-478-1</name>
</geneLocation>
<gene>
    <name evidence="1" type="ORF">HPE44_25440</name>
</gene>
<name>A0A6N0ISS6_ECOLX</name>
<dbReference type="RefSeq" id="WP_001078242.1">
    <property type="nucleotide sequence ID" value="NZ_CP054565.1"/>
</dbReference>
<accession>A0A6N0ISS6</accession>
<keyword evidence="1" id="KW-0614">Plasmid</keyword>
<evidence type="ECO:0000313" key="1">
    <source>
        <dbReference type="EMBL" id="QKQ37741.1"/>
    </source>
</evidence>
<organism evidence="1">
    <name type="scientific">Escherichia coli</name>
    <dbReference type="NCBI Taxonomy" id="562"/>
    <lineage>
        <taxon>Bacteria</taxon>
        <taxon>Pseudomonadati</taxon>
        <taxon>Pseudomonadota</taxon>
        <taxon>Gammaproteobacteria</taxon>
        <taxon>Enterobacterales</taxon>
        <taxon>Enterobacteriaceae</taxon>
        <taxon>Escherichia</taxon>
    </lineage>
</organism>
<sequence>MNREAYFRIEPAIRTLVATLNAHGYRTYASCQGHGFPVVHRPPYVAFLCSHQDAVWLARKLRKDAESYTPRLFWGWSVLASFNSDFHLVWRLQPEGAHYWYCRYFRRTLTTDFRTLTRLLKERAGDTGING</sequence>